<dbReference type="EMBL" id="AP018694">
    <property type="protein sequence ID" value="BBE17978.1"/>
    <property type="molecule type" value="Genomic_DNA"/>
</dbReference>
<dbReference type="KEGG" id="anf:AQPE_3005"/>
<comment type="similarity">
    <text evidence="1">Belongs to the IS21/IS1162 putative ATP-binding protein family.</text>
</comment>
<dbReference type="InterPro" id="IPR028350">
    <property type="entry name" value="DNAC/IstB-like"/>
</dbReference>
<sequence length="251" mass="29045">MNEQTLQKMRQMKFFGMVRAFRTSIENGSMIQMTGDEMVSMLIDAEWDDRNNRRIERQMRNAKFRYKANIEQLHFDIDRNLDKNQFMRMAECTFIGRKENLLITGSTGIGKSFIASAIGNQACTLGFKVLYANTTKLFTRLKMAKADGSYIREVAKIERQDLLILDDFGLQPLDASNRSVLMEIVEDRHGNRSTIITSQLPVAQWYEVIGEQTIADAILDRIVHDAHRMELVGESIRRRQRNKIVETVESE</sequence>
<dbReference type="EMBL" id="AP018694">
    <property type="protein sequence ID" value="BBE19258.1"/>
    <property type="molecule type" value="Genomic_DNA"/>
</dbReference>
<dbReference type="PIRSF" id="PIRSF003073">
    <property type="entry name" value="DNAC_TnpB_IstB"/>
    <property type="match status" value="1"/>
</dbReference>
<dbReference type="SMART" id="SM00382">
    <property type="entry name" value="AAA"/>
    <property type="match status" value="1"/>
</dbReference>
<dbReference type="NCBIfam" id="NF038214">
    <property type="entry name" value="IS21_help_AAA"/>
    <property type="match status" value="1"/>
</dbReference>
<keyword evidence="12" id="KW-1185">Reference proteome</keyword>
<feature type="domain" description="AAA+ ATPase" evidence="4">
    <location>
        <begin position="97"/>
        <end position="230"/>
    </location>
</feature>
<reference evidence="8" key="1">
    <citation type="journal article" date="2020" name="Int. J. Syst. Evol. Microbiol.">
        <title>Aquipluma nitroreducens gen. nov. sp. nov., a novel facultatively anaerobic bacterium isolated from a freshwater lake.</title>
        <authorList>
            <person name="Watanabe M."/>
            <person name="Kojima H."/>
            <person name="Fukui M."/>
        </authorList>
    </citation>
    <scope>NUCLEOTIDE SEQUENCE</scope>
    <source>
        <strain evidence="8">MeG22</strain>
    </source>
</reference>
<name>A0A5K7SAR0_9BACT</name>
<evidence type="ECO:0000256" key="1">
    <source>
        <dbReference type="ARBA" id="ARBA00008059"/>
    </source>
</evidence>
<dbReference type="EMBL" id="AP018694">
    <property type="protein sequence ID" value="BBE20031.1"/>
    <property type="molecule type" value="Genomic_DNA"/>
</dbReference>
<evidence type="ECO:0000259" key="4">
    <source>
        <dbReference type="SMART" id="SM00382"/>
    </source>
</evidence>
<dbReference type="CDD" id="cd00009">
    <property type="entry name" value="AAA"/>
    <property type="match status" value="1"/>
</dbReference>
<dbReference type="Gene3D" id="3.40.50.300">
    <property type="entry name" value="P-loop containing nucleotide triphosphate hydrolases"/>
    <property type="match status" value="1"/>
</dbReference>
<accession>A0A5K7SAR0</accession>
<evidence type="ECO:0000313" key="12">
    <source>
        <dbReference type="Proteomes" id="UP001193389"/>
    </source>
</evidence>
<dbReference type="EMBL" id="AP018694">
    <property type="protein sequence ID" value="BBE18546.1"/>
    <property type="molecule type" value="Genomic_DNA"/>
</dbReference>
<dbReference type="KEGG" id="anf:AQPE_4222"/>
<dbReference type="EMBL" id="AP018694">
    <property type="protein sequence ID" value="BBE17801.1"/>
    <property type="molecule type" value="Genomic_DNA"/>
</dbReference>
<evidence type="ECO:0000313" key="10">
    <source>
        <dbReference type="EMBL" id="BBE19258.1"/>
    </source>
</evidence>
<dbReference type="Proteomes" id="UP001193389">
    <property type="component" value="Chromosome"/>
</dbReference>
<dbReference type="GO" id="GO:0006260">
    <property type="term" value="P:DNA replication"/>
    <property type="evidence" value="ECO:0007669"/>
    <property type="project" value="TreeGrafter"/>
</dbReference>
<dbReference type="InterPro" id="IPR027417">
    <property type="entry name" value="P-loop_NTPase"/>
</dbReference>
<dbReference type="PANTHER" id="PTHR30050">
    <property type="entry name" value="CHROMOSOMAL REPLICATION INITIATOR PROTEIN DNAA"/>
    <property type="match status" value="1"/>
</dbReference>
<evidence type="ECO:0000313" key="8">
    <source>
        <dbReference type="EMBL" id="BBE18546.1"/>
    </source>
</evidence>
<evidence type="ECO:0000256" key="2">
    <source>
        <dbReference type="ARBA" id="ARBA00022741"/>
    </source>
</evidence>
<organism evidence="8 12">
    <name type="scientific">Aquipluma nitroreducens</name>
    <dbReference type="NCBI Taxonomy" id="2010828"/>
    <lineage>
        <taxon>Bacteria</taxon>
        <taxon>Pseudomonadati</taxon>
        <taxon>Bacteroidota</taxon>
        <taxon>Bacteroidia</taxon>
        <taxon>Marinilabiliales</taxon>
        <taxon>Prolixibacteraceae</taxon>
        <taxon>Aquipluma</taxon>
    </lineage>
</organism>
<dbReference type="Pfam" id="PF01695">
    <property type="entry name" value="IstB_IS21"/>
    <property type="match status" value="1"/>
</dbReference>
<evidence type="ECO:0000313" key="6">
    <source>
        <dbReference type="EMBL" id="BBE17978.1"/>
    </source>
</evidence>
<dbReference type="KEGG" id="anf:AQPE_2708"/>
<dbReference type="EMBL" id="AP018694">
    <property type="protein sequence ID" value="BBE18836.1"/>
    <property type="molecule type" value="Genomic_DNA"/>
</dbReference>
<dbReference type="InterPro" id="IPR047661">
    <property type="entry name" value="IstB"/>
</dbReference>
<evidence type="ECO:0000256" key="3">
    <source>
        <dbReference type="ARBA" id="ARBA00022840"/>
    </source>
</evidence>
<dbReference type="KEGG" id="anf:AQPE_2170"/>
<dbReference type="KEGG" id="anf:AQPE_2137"/>
<keyword evidence="2" id="KW-0547">Nucleotide-binding</keyword>
<dbReference type="KEGG" id="anf:AQPE_1958"/>
<proteinExistence type="inferred from homology"/>
<evidence type="ECO:0000313" key="5">
    <source>
        <dbReference type="EMBL" id="BBE17801.1"/>
    </source>
</evidence>
<dbReference type="PANTHER" id="PTHR30050:SF4">
    <property type="entry name" value="ATP-BINDING PROTEIN RV3427C IN INSERTION SEQUENCE-RELATED"/>
    <property type="match status" value="1"/>
</dbReference>
<protein>
    <submittedName>
        <fullName evidence="8">Mobile element protein</fullName>
    </submittedName>
</protein>
<evidence type="ECO:0000313" key="11">
    <source>
        <dbReference type="EMBL" id="BBE20031.1"/>
    </source>
</evidence>
<dbReference type="SUPFAM" id="SSF52540">
    <property type="entry name" value="P-loop containing nucleoside triphosphate hydrolases"/>
    <property type="match status" value="1"/>
</dbReference>
<evidence type="ECO:0000313" key="9">
    <source>
        <dbReference type="EMBL" id="BBE18836.1"/>
    </source>
</evidence>
<dbReference type="KEGG" id="anf:AQPE_3434"/>
<keyword evidence="3" id="KW-0067">ATP-binding</keyword>
<dbReference type="InterPro" id="IPR003593">
    <property type="entry name" value="AAA+_ATPase"/>
</dbReference>
<dbReference type="InterPro" id="IPR002611">
    <property type="entry name" value="IstB_ATP-bd"/>
</dbReference>
<dbReference type="EMBL" id="AP018694">
    <property type="protein sequence ID" value="BBE18011.1"/>
    <property type="molecule type" value="Genomic_DNA"/>
</dbReference>
<gene>
    <name evidence="5" type="ORF">AQPE_1958</name>
    <name evidence="6" type="ORF">AQPE_2137</name>
    <name evidence="7" type="ORF">AQPE_2170</name>
    <name evidence="8" type="ORF">AQPE_2708</name>
    <name evidence="9" type="ORF">AQPE_3005</name>
    <name evidence="10" type="ORF">AQPE_3434</name>
    <name evidence="11" type="ORF">AQPE_4222</name>
</gene>
<evidence type="ECO:0000313" key="7">
    <source>
        <dbReference type="EMBL" id="BBE18011.1"/>
    </source>
</evidence>
<dbReference type="GO" id="GO:0005524">
    <property type="term" value="F:ATP binding"/>
    <property type="evidence" value="ECO:0007669"/>
    <property type="project" value="UniProtKB-KW"/>
</dbReference>
<dbReference type="AlphaFoldDB" id="A0A5K7SAR0"/>